<dbReference type="GO" id="GO:0005829">
    <property type="term" value="C:cytosol"/>
    <property type="evidence" value="ECO:0007669"/>
    <property type="project" value="TreeGrafter"/>
</dbReference>
<evidence type="ECO:0000256" key="3">
    <source>
        <dbReference type="ARBA" id="ARBA00012972"/>
    </source>
</evidence>
<dbReference type="InterPro" id="IPR009061">
    <property type="entry name" value="DNA-bd_dom_put_sf"/>
</dbReference>
<dbReference type="EC" id="2.3.3.16" evidence="3"/>
<name>A0A3Q9BPS3_9BURK</name>
<evidence type="ECO:0000256" key="1">
    <source>
        <dbReference type="ARBA" id="ARBA00004751"/>
    </source>
</evidence>
<sequence length="404" mass="43206">MSSTKATFSAKQAAQILGVSLATLYAYVSHGLLVSMVADVKRSKTYAQDEVLRLAARNADSRRAGHTAQATIDWGVPILESRISLIADGKLRYRGHDVVQLAQNASLEQAALLLWDQPKRNYFEIAPPATPHYWNALNTALANQSALNRAMSMLAALAPSEAGTTTEATGTGAQLMRMLASALLGTPILDLALHQQLAQAWQLPAQTAQAVRAALVICADHELNVSTFAVRCVISSGAELSAALSAGLAALSGPKHGGESLRVGRFLREALALPDSQLHDYLQLCLQQALPHHGFSSGLPGFGHPLYPGGDPRGKFLLSLLPEQDQARFQQLQALASALSGQQPNLDFGLAALEYCFALPLGAAQIIFALGRSAGWIAHAAEQIEYGQLIRPRARYVGNFEFTD</sequence>
<dbReference type="GO" id="GO:0036440">
    <property type="term" value="F:citrate synthase activity"/>
    <property type="evidence" value="ECO:0007669"/>
    <property type="project" value="UniProtKB-EC"/>
</dbReference>
<reference evidence="5 6" key="1">
    <citation type="journal article" date="2011" name="Int. J. Syst. Evol. Microbiol.">
        <title>Description of Undibacterium oligocarboniphilum sp. nov., isolated from purified water, and Undibacterium pigrum strain CCUG 49012 as the type strain of Undibacterium parvum sp. nov., and emended descriptions of the genus Undibacterium and the species Undibacterium pigrum.</title>
        <authorList>
            <person name="Eder W."/>
            <person name="Wanner G."/>
            <person name="Ludwig W."/>
            <person name="Busse H.J."/>
            <person name="Ziemke-Kageler F."/>
            <person name="Lang E."/>
        </authorList>
    </citation>
    <scope>NUCLEOTIDE SEQUENCE [LARGE SCALE GENOMIC DNA]</scope>
    <source>
        <strain evidence="5 6">DSM 23061</strain>
    </source>
</reference>
<dbReference type="Gene3D" id="1.10.580.10">
    <property type="entry name" value="Citrate Synthase, domain 1"/>
    <property type="match status" value="1"/>
</dbReference>
<dbReference type="InterPro" id="IPR002020">
    <property type="entry name" value="Citrate_synthase"/>
</dbReference>
<dbReference type="KEGG" id="upv:EJN92_06380"/>
<dbReference type="PANTHER" id="PTHR11739:SF4">
    <property type="entry name" value="CITRATE SYNTHASE, PEROXISOMAL"/>
    <property type="match status" value="1"/>
</dbReference>
<dbReference type="GO" id="GO:0005975">
    <property type="term" value="P:carbohydrate metabolic process"/>
    <property type="evidence" value="ECO:0007669"/>
    <property type="project" value="TreeGrafter"/>
</dbReference>
<evidence type="ECO:0000256" key="2">
    <source>
        <dbReference type="ARBA" id="ARBA00010566"/>
    </source>
</evidence>
<dbReference type="PRINTS" id="PR00143">
    <property type="entry name" value="CITRTSNTHASE"/>
</dbReference>
<dbReference type="UniPathway" id="UPA00223">
    <property type="reaction ID" value="UER00717"/>
</dbReference>
<evidence type="ECO:0000256" key="4">
    <source>
        <dbReference type="ARBA" id="ARBA00022679"/>
    </source>
</evidence>
<dbReference type="AlphaFoldDB" id="A0A3Q9BPS3"/>
<proteinExistence type="inferred from homology"/>
<dbReference type="Pfam" id="PF00285">
    <property type="entry name" value="Citrate_synt"/>
    <property type="match status" value="1"/>
</dbReference>
<dbReference type="InterPro" id="IPR036969">
    <property type="entry name" value="Citrate_synthase_sf"/>
</dbReference>
<dbReference type="CDD" id="cd06102">
    <property type="entry name" value="citrate_synt_like_2"/>
    <property type="match status" value="1"/>
</dbReference>
<accession>A0A3Q9BPS3</accession>
<dbReference type="SUPFAM" id="SSF46955">
    <property type="entry name" value="Putative DNA-binding domain"/>
    <property type="match status" value="1"/>
</dbReference>
<dbReference type="InterPro" id="IPR016142">
    <property type="entry name" value="Citrate_synth-like_lrg_a-sub"/>
</dbReference>
<gene>
    <name evidence="5" type="ORF">EJN92_06380</name>
</gene>
<dbReference type="OrthoDB" id="9800864at2"/>
<keyword evidence="6" id="KW-1185">Reference proteome</keyword>
<comment type="pathway">
    <text evidence="1">Carbohydrate metabolism; tricarboxylic acid cycle; isocitrate from oxaloacetate: step 1/2.</text>
</comment>
<dbReference type="GO" id="GO:0006099">
    <property type="term" value="P:tricarboxylic acid cycle"/>
    <property type="evidence" value="ECO:0007669"/>
    <property type="project" value="UniProtKB-UniPathway"/>
</dbReference>
<keyword evidence="4" id="KW-0808">Transferase</keyword>
<protein>
    <recommendedName>
        <fullName evidence="3">citrate synthase (unknown stereospecificity)</fullName>
        <ecNumber evidence="3">2.3.3.16</ecNumber>
    </recommendedName>
</protein>
<evidence type="ECO:0000313" key="5">
    <source>
        <dbReference type="EMBL" id="AZP11652.1"/>
    </source>
</evidence>
<evidence type="ECO:0000313" key="6">
    <source>
        <dbReference type="Proteomes" id="UP000275663"/>
    </source>
</evidence>
<dbReference type="SUPFAM" id="SSF48256">
    <property type="entry name" value="Citrate synthase"/>
    <property type="match status" value="1"/>
</dbReference>
<comment type="similarity">
    <text evidence="2">Belongs to the citrate synthase family.</text>
</comment>
<dbReference type="EMBL" id="CP034464">
    <property type="protein sequence ID" value="AZP11652.1"/>
    <property type="molecule type" value="Genomic_DNA"/>
</dbReference>
<organism evidence="5 6">
    <name type="scientific">Undibacterium parvum</name>
    <dbReference type="NCBI Taxonomy" id="401471"/>
    <lineage>
        <taxon>Bacteria</taxon>
        <taxon>Pseudomonadati</taxon>
        <taxon>Pseudomonadota</taxon>
        <taxon>Betaproteobacteria</taxon>
        <taxon>Burkholderiales</taxon>
        <taxon>Oxalobacteraceae</taxon>
        <taxon>Undibacterium</taxon>
    </lineage>
</organism>
<dbReference type="Proteomes" id="UP000275663">
    <property type="component" value="Chromosome"/>
</dbReference>
<dbReference type="RefSeq" id="WP_126127037.1">
    <property type="nucleotide sequence ID" value="NZ_CP034464.1"/>
</dbReference>
<dbReference type="PANTHER" id="PTHR11739">
    <property type="entry name" value="CITRATE SYNTHASE"/>
    <property type="match status" value="1"/>
</dbReference>
<dbReference type="Gene3D" id="1.10.230.10">
    <property type="entry name" value="Cytochrome P450-Terp, domain 2"/>
    <property type="match status" value="1"/>
</dbReference>
<dbReference type="InterPro" id="IPR016143">
    <property type="entry name" value="Citrate_synth-like_sm_a-sub"/>
</dbReference>